<evidence type="ECO:0000313" key="2">
    <source>
        <dbReference type="Proteomes" id="UP000053719"/>
    </source>
</evidence>
<reference evidence="2" key="1">
    <citation type="submission" date="2015-10" db="EMBL/GenBank/DDBJ databases">
        <title>Draft Genome Sequences of 11 Lactococcus lactis subspecies cremoris strains.</title>
        <authorList>
            <person name="Wels M."/>
            <person name="Backus L."/>
            <person name="Boekhorst J."/>
            <person name="Dijkstra A."/>
            <person name="Beerthuizen M."/>
            <person name="Kelly W."/>
            <person name="Siezen R."/>
            <person name="Bachmann H."/>
            <person name="Van Hijum S."/>
        </authorList>
    </citation>
    <scope>NUCLEOTIDE SEQUENCE [LARGE SCALE GENOMIC DNA]</scope>
    <source>
        <strain evidence="2">M20</strain>
    </source>
</reference>
<sequence length="300" mass="32443">MSKQKKLLNDSTEKKVTNWKMHKRKKAFVAFAGLLAVGLGTAGLVYANAQSTTAKASLPSDTTVNWENNKPLYYEIDQTGKEHPKPMLTLGDGTPAWCLGLGVPLPNNTTQAQLDSTNAILNALSDEQIAVLNNVDYLAQKDGSLLAYAQAQHATYMLLDEAGVSINQTKDLVIKDNTLLHDANAIKTGATDLIKQAKKMRELPSFTNTTVDLVQGVEKSLTDTKDVMANFPNLKVNLKGLSESVSGNVLKLKADISSKIGLNSNALQYWNVASFDNLPYFVYSTDGDSTGKTSQSVIAS</sequence>
<protein>
    <recommendedName>
        <fullName evidence="3">Cell surface protein</fullName>
    </recommendedName>
</protein>
<name>A0A0V8DXD5_LACLL</name>
<dbReference type="EMBL" id="LKLU01000132">
    <property type="protein sequence ID" value="KSU18285.1"/>
    <property type="molecule type" value="Genomic_DNA"/>
</dbReference>
<evidence type="ECO:0008006" key="3">
    <source>
        <dbReference type="Google" id="ProtNLM"/>
    </source>
</evidence>
<dbReference type="PATRIC" id="fig|1360.114.peg.1458"/>
<dbReference type="AlphaFoldDB" id="A0A0V8DXD5"/>
<proteinExistence type="predicted"/>
<accession>A0A0V8DXD5</accession>
<dbReference type="RefSeq" id="WP_235586490.1">
    <property type="nucleotide sequence ID" value="NZ_LKLU01000132.1"/>
</dbReference>
<comment type="caution">
    <text evidence="1">The sequence shown here is derived from an EMBL/GenBank/DDBJ whole genome shotgun (WGS) entry which is preliminary data.</text>
</comment>
<evidence type="ECO:0000313" key="1">
    <source>
        <dbReference type="EMBL" id="KSU18285.1"/>
    </source>
</evidence>
<organism evidence="1 2">
    <name type="scientific">Lactococcus lactis subsp. lactis</name>
    <name type="common">Streptococcus lactis</name>
    <dbReference type="NCBI Taxonomy" id="1360"/>
    <lineage>
        <taxon>Bacteria</taxon>
        <taxon>Bacillati</taxon>
        <taxon>Bacillota</taxon>
        <taxon>Bacilli</taxon>
        <taxon>Lactobacillales</taxon>
        <taxon>Streptococcaceae</taxon>
        <taxon>Lactococcus</taxon>
    </lineage>
</organism>
<gene>
    <name evidence="1" type="ORF">M20_2239</name>
</gene>
<dbReference type="Proteomes" id="UP000053719">
    <property type="component" value="Unassembled WGS sequence"/>
</dbReference>